<feature type="transmembrane region" description="Helical" evidence="1">
    <location>
        <begin position="268"/>
        <end position="294"/>
    </location>
</feature>
<protein>
    <submittedName>
        <fullName evidence="3">Tripartite tricarboxylate transporter permease</fullName>
    </submittedName>
</protein>
<feature type="transmembrane region" description="Helical" evidence="1">
    <location>
        <begin position="370"/>
        <end position="392"/>
    </location>
</feature>
<dbReference type="InterPro" id="IPR002823">
    <property type="entry name" value="DUF112_TM"/>
</dbReference>
<feature type="transmembrane region" description="Helical" evidence="1">
    <location>
        <begin position="126"/>
        <end position="147"/>
    </location>
</feature>
<feature type="domain" description="DUF112" evidence="2">
    <location>
        <begin position="32"/>
        <end position="453"/>
    </location>
</feature>
<feature type="transmembrane region" description="Helical" evidence="1">
    <location>
        <begin position="32"/>
        <end position="51"/>
    </location>
</feature>
<name>A0ABV6PCH1_9MICC</name>
<keyword evidence="1" id="KW-1133">Transmembrane helix</keyword>
<feature type="transmembrane region" description="Helical" evidence="1">
    <location>
        <begin position="212"/>
        <end position="232"/>
    </location>
</feature>
<keyword evidence="4" id="KW-1185">Reference proteome</keyword>
<dbReference type="PANTHER" id="PTHR35342">
    <property type="entry name" value="TRICARBOXYLIC TRANSPORT PROTEIN"/>
    <property type="match status" value="1"/>
</dbReference>
<comment type="caution">
    <text evidence="3">The sequence shown here is derived from an EMBL/GenBank/DDBJ whole genome shotgun (WGS) entry which is preliminary data.</text>
</comment>
<feature type="transmembrane region" description="Helical" evidence="1">
    <location>
        <begin position="159"/>
        <end position="192"/>
    </location>
</feature>
<feature type="transmembrane region" description="Helical" evidence="1">
    <location>
        <begin position="404"/>
        <end position="421"/>
    </location>
</feature>
<dbReference type="Proteomes" id="UP001589862">
    <property type="component" value="Unassembled WGS sequence"/>
</dbReference>
<evidence type="ECO:0000256" key="1">
    <source>
        <dbReference type="SAM" id="Phobius"/>
    </source>
</evidence>
<keyword evidence="1" id="KW-0472">Membrane</keyword>
<feature type="transmembrane region" description="Helical" evidence="1">
    <location>
        <begin position="477"/>
        <end position="499"/>
    </location>
</feature>
<dbReference type="RefSeq" id="WP_377460261.1">
    <property type="nucleotide sequence ID" value="NZ_JBHLUB010000032.1"/>
</dbReference>
<organism evidence="3 4">
    <name type="scientific">Micrococcoides hystricis</name>
    <dbReference type="NCBI Taxonomy" id="1572761"/>
    <lineage>
        <taxon>Bacteria</taxon>
        <taxon>Bacillati</taxon>
        <taxon>Actinomycetota</taxon>
        <taxon>Actinomycetes</taxon>
        <taxon>Micrococcales</taxon>
        <taxon>Micrococcaceae</taxon>
        <taxon>Micrococcoides</taxon>
    </lineage>
</organism>
<feature type="transmembrane region" description="Helical" evidence="1">
    <location>
        <begin position="343"/>
        <end position="363"/>
    </location>
</feature>
<dbReference type="EMBL" id="JBHLUB010000032">
    <property type="protein sequence ID" value="MFC0582807.1"/>
    <property type="molecule type" value="Genomic_DNA"/>
</dbReference>
<evidence type="ECO:0000313" key="3">
    <source>
        <dbReference type="EMBL" id="MFC0582807.1"/>
    </source>
</evidence>
<sequence length="519" mass="54291">MSEFLFTDFQSVLVTGNVVADGALAVLNFETLVYIFLGMLIGMLVGAFPGVTATMAVALASGFTLTLEPVQGLAVLLTIYVAAQFGDRVPAILLNTPGTPASISTTFDGYPMARKGEAGLAMTTSAFASAFGMIFGIILLSVAGIPLSQFAMQFGPPELFALVVFGLTMMIGVSSGRIIKGLIAGLFGLALATVGRDPITGGQRFVFDVPELNGGIPFIPVIIGLFGVAEVLNQMVTHRKADVEEKPISQMGKWLPSRALMRRIFKPMALGAGSGSVVGMVPAVGGDIAGIIAWDSARRISKKPEEFGKGSVEGLTAGDTASTATLGGSVTTTMSLGVPGDSVMAVIIGSMMIWGIQPGPALFSSKPDLVFTLATIMLVATVFSLAISLVRMKGMVKLLELPKPYLWTIILVFCMVGTYSINNSVFDVIMMMIFGLVGLFMVRFGFPAGPAVLGLILGPLAEANLRRTLIGGGLESLWTSPISLVLLVISALALLSPAIRGLVSKRKKAGEKIGYVPKP</sequence>
<feature type="transmembrane region" description="Helical" evidence="1">
    <location>
        <begin position="433"/>
        <end position="457"/>
    </location>
</feature>
<proteinExistence type="predicted"/>
<evidence type="ECO:0000313" key="4">
    <source>
        <dbReference type="Proteomes" id="UP001589862"/>
    </source>
</evidence>
<evidence type="ECO:0000259" key="2">
    <source>
        <dbReference type="Pfam" id="PF01970"/>
    </source>
</evidence>
<reference evidence="3 4" key="1">
    <citation type="submission" date="2024-09" db="EMBL/GenBank/DDBJ databases">
        <authorList>
            <person name="Sun Q."/>
            <person name="Mori K."/>
        </authorList>
    </citation>
    <scope>NUCLEOTIDE SEQUENCE [LARGE SCALE GENOMIC DNA]</scope>
    <source>
        <strain evidence="3 4">NCAIM B.02604</strain>
    </source>
</reference>
<accession>A0ABV6PCH1</accession>
<keyword evidence="1" id="KW-0812">Transmembrane</keyword>
<dbReference type="PANTHER" id="PTHR35342:SF5">
    <property type="entry name" value="TRICARBOXYLIC TRANSPORT PROTEIN"/>
    <property type="match status" value="1"/>
</dbReference>
<dbReference type="Pfam" id="PF01970">
    <property type="entry name" value="TctA"/>
    <property type="match status" value="1"/>
</dbReference>
<gene>
    <name evidence="3" type="ORF">ACFFFR_10535</name>
</gene>